<comment type="caution">
    <text evidence="7">The sequence shown here is derived from an EMBL/GenBank/DDBJ whole genome shotgun (WGS) entry which is preliminary data.</text>
</comment>
<evidence type="ECO:0000256" key="2">
    <source>
        <dbReference type="ARBA" id="ARBA00023015"/>
    </source>
</evidence>
<reference evidence="7 8" key="1">
    <citation type="submission" date="2016-10" db="EMBL/GenBank/DDBJ databases">
        <title>Systematic genetic and metabolomic analysis of Xenorhabdus and Photorhabdus spp., highlights the requirements for a dual symbiotic and pathogenic life style.</title>
        <authorList>
            <person name="Tobias N.J."/>
            <person name="Wolff H."/>
            <person name="Djahanschiri B."/>
            <person name="Pidot S.J."/>
            <person name="Stinear T.P."/>
            <person name="Ebersberger I."/>
            <person name="Bode H.B."/>
        </authorList>
    </citation>
    <scope>NUCLEOTIDE SEQUENCE [LARGE SCALE GENOMIC DNA]</scope>
    <source>
        <strain evidence="7 8">DSM 22392</strain>
    </source>
</reference>
<dbReference type="InterPro" id="IPR036735">
    <property type="entry name" value="NGN_dom_sf"/>
</dbReference>
<evidence type="ECO:0000313" key="8">
    <source>
        <dbReference type="Proteomes" id="UP000194350"/>
    </source>
</evidence>
<gene>
    <name evidence="4" type="primary">rfaH</name>
    <name evidence="7" type="ORF">Xvie_01700</name>
    <name evidence="6" type="ORF">Xvie_03118</name>
</gene>
<dbReference type="GO" id="GO:0005829">
    <property type="term" value="C:cytosol"/>
    <property type="evidence" value="ECO:0007669"/>
    <property type="project" value="TreeGrafter"/>
</dbReference>
<evidence type="ECO:0000313" key="6">
    <source>
        <dbReference type="EMBL" id="OTA15028.1"/>
    </source>
</evidence>
<comment type="subunit">
    <text evidence="4">Interacts with both the nontemplate DNA and the RNA polymerase (RNAP).</text>
</comment>
<dbReference type="PANTHER" id="PTHR30265">
    <property type="entry name" value="RHO-INTERACTING TRANSCRIPTION TERMINATION FACTOR NUSG"/>
    <property type="match status" value="1"/>
</dbReference>
<dbReference type="GO" id="GO:0001073">
    <property type="term" value="F:transcription antitermination factor activity, DNA binding"/>
    <property type="evidence" value="ECO:0007669"/>
    <property type="project" value="UniProtKB-UniRule"/>
</dbReference>
<evidence type="ECO:0000259" key="5">
    <source>
        <dbReference type="SMART" id="SM00738"/>
    </source>
</evidence>
<dbReference type="EMBL" id="MUBJ01000020">
    <property type="protein sequence ID" value="OTA15028.1"/>
    <property type="molecule type" value="Genomic_DNA"/>
</dbReference>
<comment type="function">
    <text evidence="4">Enhances distal genes transcription elongation in a specialized subset of operons that encode extracytoplasmic components. RfaH is recruited into a multi-component RNA polymerase complex by the ops element, which is a short conserved DNA sequence located downstream of the main promoter of these operons. Once bound, RfaH suppresses pausing and inhibits Rho-dependent and intrinsic termination at a subset of sites. Termination signals are bypassed, which allows complete synthesis of long RNA chains.</text>
</comment>
<dbReference type="OrthoDB" id="9790639at2"/>
<name>A0A1Y2SEB4_9GAMM</name>
<feature type="domain" description="NusG-like N-terminal" evidence="5">
    <location>
        <begin position="5"/>
        <end position="105"/>
    </location>
</feature>
<sequence>MGTKGPGWRLLYCKRGQVFRAIEHLERQGVICLTPTVKIEKIRRGKRATVTEPLFPNYLFVYFDAEVIHTTTIKSTRGVNYFIQFNTREPDIIPQTLIDELMSITEQEYIAPETPITGDTVLITEGAFEGIQAIYNEPDGETRSIILLKILNKEVPKILDNKHFIKI</sequence>
<dbReference type="SUPFAM" id="SSF82679">
    <property type="entry name" value="N-utilization substance G protein NusG, N-terminal domain"/>
    <property type="match status" value="1"/>
</dbReference>
<dbReference type="NCBIfam" id="TIGR01955">
    <property type="entry name" value="RfaH"/>
    <property type="match status" value="1"/>
</dbReference>
<protein>
    <recommendedName>
        <fullName evidence="4">Transcription antitermination protein RfaH</fullName>
    </recommendedName>
</protein>
<dbReference type="GO" id="GO:0006354">
    <property type="term" value="P:DNA-templated transcription elongation"/>
    <property type="evidence" value="ECO:0007669"/>
    <property type="project" value="InterPro"/>
</dbReference>
<dbReference type="EMBL" id="MUBJ01000007">
    <property type="protein sequence ID" value="OTA16617.1"/>
    <property type="molecule type" value="Genomic_DNA"/>
</dbReference>
<evidence type="ECO:0000256" key="1">
    <source>
        <dbReference type="ARBA" id="ARBA00022814"/>
    </source>
</evidence>
<keyword evidence="4" id="KW-0238">DNA-binding</keyword>
<proteinExistence type="inferred from homology"/>
<dbReference type="AlphaFoldDB" id="A0A1Y2SEB4"/>
<keyword evidence="2 4" id="KW-0805">Transcription regulation</keyword>
<dbReference type="Gene3D" id="3.30.70.940">
    <property type="entry name" value="NusG, N-terminal domain"/>
    <property type="match status" value="1"/>
</dbReference>
<dbReference type="STRING" id="351656.Xvie_01700"/>
<dbReference type="InterPro" id="IPR043425">
    <property type="entry name" value="NusG-like"/>
</dbReference>
<dbReference type="InterPro" id="IPR010215">
    <property type="entry name" value="Transcription_antiterm_RfaH"/>
</dbReference>
<dbReference type="GO" id="GO:0003677">
    <property type="term" value="F:DNA binding"/>
    <property type="evidence" value="ECO:0007669"/>
    <property type="project" value="UniProtKB-UniRule"/>
</dbReference>
<dbReference type="RefSeq" id="WP_086108885.1">
    <property type="nucleotide sequence ID" value="NZ_CAWNGD010000063.1"/>
</dbReference>
<dbReference type="Pfam" id="PF02357">
    <property type="entry name" value="NusG"/>
    <property type="match status" value="1"/>
</dbReference>
<evidence type="ECO:0000313" key="7">
    <source>
        <dbReference type="EMBL" id="OTA16617.1"/>
    </source>
</evidence>
<dbReference type="NCBIfam" id="NF006534">
    <property type="entry name" value="PRK09014.1"/>
    <property type="match status" value="1"/>
</dbReference>
<dbReference type="HAMAP" id="MF_00951">
    <property type="entry name" value="RfaH"/>
    <property type="match status" value="1"/>
</dbReference>
<keyword evidence="1 4" id="KW-0889">Transcription antitermination</keyword>
<organism evidence="7 8">
    <name type="scientific">Xenorhabdus vietnamensis</name>
    <dbReference type="NCBI Taxonomy" id="351656"/>
    <lineage>
        <taxon>Bacteria</taxon>
        <taxon>Pseudomonadati</taxon>
        <taxon>Pseudomonadota</taxon>
        <taxon>Gammaproteobacteria</taxon>
        <taxon>Enterobacterales</taxon>
        <taxon>Morganellaceae</taxon>
        <taxon>Xenorhabdus</taxon>
    </lineage>
</organism>
<keyword evidence="3 4" id="KW-0804">Transcription</keyword>
<evidence type="ECO:0000256" key="3">
    <source>
        <dbReference type="ARBA" id="ARBA00023163"/>
    </source>
</evidence>
<dbReference type="SMART" id="SM00738">
    <property type="entry name" value="NGN"/>
    <property type="match status" value="1"/>
</dbReference>
<dbReference type="PANTHER" id="PTHR30265:SF7">
    <property type="entry name" value="TRANSCRIPTION ANTITERMINATION PROTEIN RFAH"/>
    <property type="match status" value="1"/>
</dbReference>
<keyword evidence="8" id="KW-1185">Reference proteome</keyword>
<accession>A0A1Y2SEB4</accession>
<comment type="similarity">
    <text evidence="4">Belongs to the RfaH family.</text>
</comment>
<dbReference type="InterPro" id="IPR006645">
    <property type="entry name" value="NGN-like_dom"/>
</dbReference>
<dbReference type="Proteomes" id="UP000194350">
    <property type="component" value="Unassembled WGS sequence"/>
</dbReference>
<evidence type="ECO:0000256" key="4">
    <source>
        <dbReference type="HAMAP-Rule" id="MF_00951"/>
    </source>
</evidence>
<dbReference type="CDD" id="cd09892">
    <property type="entry name" value="NGN_SP_RfaH"/>
    <property type="match status" value="1"/>
</dbReference>